<evidence type="ECO:0000259" key="1">
    <source>
        <dbReference type="Pfam" id="PF12697"/>
    </source>
</evidence>
<dbReference type="PRINTS" id="PR00111">
    <property type="entry name" value="ABHYDROLASE"/>
</dbReference>
<dbReference type="SUPFAM" id="SSF53474">
    <property type="entry name" value="alpha/beta-Hydrolases"/>
    <property type="match status" value="1"/>
</dbReference>
<keyword evidence="2" id="KW-0378">Hydrolase</keyword>
<sequence length="299" mass="32670">MTGTASAALPVFKTREGEHRYMEAYDAVLREWPVAHQELDLPTRLGTTHVIASGPAEAPALVLLPSMAGSATLWRPNVAALSEAYRTYAVDVVGQAGKSVLTRRIRSRQDFADWLVDLLDALGVRRASIVGNSYGGFLALNQATLTPERVDRVVLINPAGTFVGGLHWAILRASLSRMLRGKKATAITDLLGEGAKLHPDDEAWGALMQITMSESARPNLVYPIVFSPAELQAVLVPTLLLIGEDETLYNPHTTLKRALARMPILRGEIVPGAHHLAALARPNDVNRRILEFLQQDVRR</sequence>
<name>A0ABT4AG57_9BACT</name>
<dbReference type="PANTHER" id="PTHR46438">
    <property type="entry name" value="ALPHA/BETA-HYDROLASES SUPERFAMILY PROTEIN"/>
    <property type="match status" value="1"/>
</dbReference>
<evidence type="ECO:0000313" key="3">
    <source>
        <dbReference type="Proteomes" id="UP001207654"/>
    </source>
</evidence>
<feature type="domain" description="AB hydrolase-1" evidence="1">
    <location>
        <begin position="61"/>
        <end position="286"/>
    </location>
</feature>
<dbReference type="Proteomes" id="UP001207654">
    <property type="component" value="Unassembled WGS sequence"/>
</dbReference>
<dbReference type="Pfam" id="PF12697">
    <property type="entry name" value="Abhydrolase_6"/>
    <property type="match status" value="1"/>
</dbReference>
<comment type="caution">
    <text evidence="2">The sequence shown here is derived from an EMBL/GenBank/DDBJ whole genome shotgun (WGS) entry which is preliminary data.</text>
</comment>
<gene>
    <name evidence="2" type="ORF">OV287_40125</name>
</gene>
<proteinExistence type="predicted"/>
<dbReference type="InterPro" id="IPR029058">
    <property type="entry name" value="AB_hydrolase_fold"/>
</dbReference>
<evidence type="ECO:0000313" key="2">
    <source>
        <dbReference type="EMBL" id="MCY1080669.1"/>
    </source>
</evidence>
<keyword evidence="3" id="KW-1185">Reference proteome</keyword>
<organism evidence="2 3">
    <name type="scientific">Archangium lansingense</name>
    <dbReference type="NCBI Taxonomy" id="2995310"/>
    <lineage>
        <taxon>Bacteria</taxon>
        <taxon>Pseudomonadati</taxon>
        <taxon>Myxococcota</taxon>
        <taxon>Myxococcia</taxon>
        <taxon>Myxococcales</taxon>
        <taxon>Cystobacterineae</taxon>
        <taxon>Archangiaceae</taxon>
        <taxon>Archangium</taxon>
    </lineage>
</organism>
<protein>
    <submittedName>
        <fullName evidence="2">Alpha/beta fold hydrolase</fullName>
    </submittedName>
</protein>
<dbReference type="EMBL" id="JAPNKA010000001">
    <property type="protein sequence ID" value="MCY1080669.1"/>
    <property type="molecule type" value="Genomic_DNA"/>
</dbReference>
<dbReference type="InterPro" id="IPR000073">
    <property type="entry name" value="AB_hydrolase_1"/>
</dbReference>
<accession>A0ABT4AG57</accession>
<dbReference type="PANTHER" id="PTHR46438:SF11">
    <property type="entry name" value="LIPASE-RELATED"/>
    <property type="match status" value="1"/>
</dbReference>
<dbReference type="Gene3D" id="3.40.50.1820">
    <property type="entry name" value="alpha/beta hydrolase"/>
    <property type="match status" value="1"/>
</dbReference>
<dbReference type="GO" id="GO:0016787">
    <property type="term" value="F:hydrolase activity"/>
    <property type="evidence" value="ECO:0007669"/>
    <property type="project" value="UniProtKB-KW"/>
</dbReference>
<dbReference type="RefSeq" id="WP_267539314.1">
    <property type="nucleotide sequence ID" value="NZ_JAPNKA010000001.1"/>
</dbReference>
<reference evidence="2 3" key="1">
    <citation type="submission" date="2022-11" db="EMBL/GenBank/DDBJ databases">
        <title>Minimal conservation of predation-associated metabolite biosynthetic gene clusters underscores biosynthetic potential of Myxococcota including descriptions for ten novel species: Archangium lansinium sp. nov., Myxococcus landrumus sp. nov., Nannocystis bai.</title>
        <authorList>
            <person name="Ahearne A."/>
            <person name="Stevens C."/>
            <person name="Phillips K."/>
        </authorList>
    </citation>
    <scope>NUCLEOTIDE SEQUENCE [LARGE SCALE GENOMIC DNA]</scope>
    <source>
        <strain evidence="2 3">MIWBW</strain>
    </source>
</reference>